<dbReference type="RefSeq" id="WP_070877517.1">
    <property type="nucleotide sequence ID" value="NZ_CAJFZX010000006.1"/>
</dbReference>
<dbReference type="EMBL" id="WKKF01000001">
    <property type="protein sequence ID" value="MRX53974.1"/>
    <property type="molecule type" value="Genomic_DNA"/>
</dbReference>
<accession>A0A6I2M9C9</accession>
<evidence type="ECO:0000313" key="2">
    <source>
        <dbReference type="Proteomes" id="UP000441585"/>
    </source>
</evidence>
<keyword evidence="2" id="KW-1185">Reference proteome</keyword>
<sequence>MNLKKFTKDFKEFSLEHGWKIVMHKDHELFRSKDKYAIIDAEDDVLLKFYLENEDVVCFKKTIWNLDCKINSATKVITVFNEPEVFDE</sequence>
<protein>
    <submittedName>
        <fullName evidence="1">Uncharacterized protein</fullName>
    </submittedName>
</protein>
<proteinExistence type="predicted"/>
<gene>
    <name evidence="1" type="ORF">GJU41_08305</name>
</gene>
<reference evidence="1 2" key="1">
    <citation type="submission" date="2019-11" db="EMBL/GenBank/DDBJ databases">
        <title>Bacillus idriensis genome.</title>
        <authorList>
            <person name="Konopka E.N."/>
            <person name="Newman J.D."/>
        </authorList>
    </citation>
    <scope>NUCLEOTIDE SEQUENCE [LARGE SCALE GENOMIC DNA]</scope>
    <source>
        <strain evidence="1 2">DSM 19097</strain>
    </source>
</reference>
<dbReference type="Proteomes" id="UP000441585">
    <property type="component" value="Unassembled WGS sequence"/>
</dbReference>
<comment type="caution">
    <text evidence="1">The sequence shown here is derived from an EMBL/GenBank/DDBJ whole genome shotgun (WGS) entry which is preliminary data.</text>
</comment>
<name>A0A6I2M9C9_9BACI</name>
<dbReference type="AlphaFoldDB" id="A0A6I2M9C9"/>
<evidence type="ECO:0000313" key="1">
    <source>
        <dbReference type="EMBL" id="MRX53974.1"/>
    </source>
</evidence>
<organism evidence="1 2">
    <name type="scientific">Metabacillus idriensis</name>
    <dbReference type="NCBI Taxonomy" id="324768"/>
    <lineage>
        <taxon>Bacteria</taxon>
        <taxon>Bacillati</taxon>
        <taxon>Bacillota</taxon>
        <taxon>Bacilli</taxon>
        <taxon>Bacillales</taxon>
        <taxon>Bacillaceae</taxon>
        <taxon>Metabacillus</taxon>
    </lineage>
</organism>